<accession>A0AAE1AHI6</accession>
<evidence type="ECO:0000313" key="2">
    <source>
        <dbReference type="Proteomes" id="UP001283361"/>
    </source>
</evidence>
<gene>
    <name evidence="1" type="ORF">RRG08_049709</name>
</gene>
<keyword evidence="2" id="KW-1185">Reference proteome</keyword>
<dbReference type="EMBL" id="JAWDGP010001840">
    <property type="protein sequence ID" value="KAK3787763.1"/>
    <property type="molecule type" value="Genomic_DNA"/>
</dbReference>
<dbReference type="Proteomes" id="UP001283361">
    <property type="component" value="Unassembled WGS sequence"/>
</dbReference>
<name>A0AAE1AHI6_9GAST</name>
<sequence>MRQHWATPAGSVLIFTSIDINKVNVILSHDSNICNASHLKGCEQLPLTQKGNQFSLHRITDSLKQYWTYYTISIF</sequence>
<organism evidence="1 2">
    <name type="scientific">Elysia crispata</name>
    <name type="common">lettuce slug</name>
    <dbReference type="NCBI Taxonomy" id="231223"/>
    <lineage>
        <taxon>Eukaryota</taxon>
        <taxon>Metazoa</taxon>
        <taxon>Spiralia</taxon>
        <taxon>Lophotrochozoa</taxon>
        <taxon>Mollusca</taxon>
        <taxon>Gastropoda</taxon>
        <taxon>Heterobranchia</taxon>
        <taxon>Euthyneura</taxon>
        <taxon>Panpulmonata</taxon>
        <taxon>Sacoglossa</taxon>
        <taxon>Placobranchoidea</taxon>
        <taxon>Plakobranchidae</taxon>
        <taxon>Elysia</taxon>
    </lineage>
</organism>
<proteinExistence type="predicted"/>
<dbReference type="AlphaFoldDB" id="A0AAE1AHI6"/>
<protein>
    <submittedName>
        <fullName evidence="1">Uncharacterized protein</fullName>
    </submittedName>
</protein>
<reference evidence="1" key="1">
    <citation type="journal article" date="2023" name="G3 (Bethesda)">
        <title>A reference genome for the long-term kleptoplast-retaining sea slug Elysia crispata morphotype clarki.</title>
        <authorList>
            <person name="Eastman K.E."/>
            <person name="Pendleton A.L."/>
            <person name="Shaikh M.A."/>
            <person name="Suttiyut T."/>
            <person name="Ogas R."/>
            <person name="Tomko P."/>
            <person name="Gavelis G."/>
            <person name="Widhalm J.R."/>
            <person name="Wisecaver J.H."/>
        </authorList>
    </citation>
    <scope>NUCLEOTIDE SEQUENCE</scope>
    <source>
        <strain evidence="1">ECLA1</strain>
    </source>
</reference>
<comment type="caution">
    <text evidence="1">The sequence shown here is derived from an EMBL/GenBank/DDBJ whole genome shotgun (WGS) entry which is preliminary data.</text>
</comment>
<evidence type="ECO:0000313" key="1">
    <source>
        <dbReference type="EMBL" id="KAK3787763.1"/>
    </source>
</evidence>